<dbReference type="PROSITE" id="PS50850">
    <property type="entry name" value="MFS"/>
    <property type="match status" value="1"/>
</dbReference>
<evidence type="ECO:0000256" key="4">
    <source>
        <dbReference type="ARBA" id="ARBA00023136"/>
    </source>
</evidence>
<keyword evidence="2 5" id="KW-0812">Transmembrane</keyword>
<protein>
    <submittedName>
        <fullName evidence="7">MFS transporter</fullName>
    </submittedName>
</protein>
<feature type="transmembrane region" description="Helical" evidence="5">
    <location>
        <begin position="21"/>
        <end position="39"/>
    </location>
</feature>
<feature type="domain" description="Major facilitator superfamily (MFS) profile" evidence="6">
    <location>
        <begin position="21"/>
        <end position="431"/>
    </location>
</feature>
<feature type="transmembrane region" description="Helical" evidence="5">
    <location>
        <begin position="375"/>
        <end position="399"/>
    </location>
</feature>
<sequence>MSFATSAASAVRRPARVRWRIFLFLFAFTFAAYVQRTMLSVAAERMMPELGLTQVQIGWLETAFLTTYAALQFPGGVLGQAVGARIMFVVCGVVGVAATLATPLLPAISAGTVLFGGLVAAQLVLGAVQAPFFGLLSGTLERWFPSRQWALTQGLSSGGIGLGAAAAPAVIASLMVVIGWRAALVWVALPVLVLIGLWWRDGRNTPHEHPDVGPDELQELDLSAREPSTQPASLRRVLRLLLDRDLLGLSVSYLAMNFVFYMISFWSFLYLIQARHFSELQGGFGAAAPPLAGALGAMLGGFTGSALTARFGAKVGLRITPLIALPAAGLCLLLVAHTDQAMVALAGLALAFGLVEMTEGSYWAASMEIGREDAVAAGGLLNTGGNLGGIVATPLVAALSAHGNWNAPFLVGAGFALAGALIWLVIDPGKRRTA</sequence>
<dbReference type="InterPro" id="IPR050382">
    <property type="entry name" value="MFS_Na/Anion_cotransporter"/>
</dbReference>
<feature type="transmembrane region" description="Helical" evidence="5">
    <location>
        <begin position="114"/>
        <end position="137"/>
    </location>
</feature>
<feature type="transmembrane region" description="Helical" evidence="5">
    <location>
        <begin position="149"/>
        <end position="172"/>
    </location>
</feature>
<dbReference type="InterPro" id="IPR036259">
    <property type="entry name" value="MFS_trans_sf"/>
</dbReference>
<dbReference type="InterPro" id="IPR020846">
    <property type="entry name" value="MFS_dom"/>
</dbReference>
<evidence type="ECO:0000256" key="3">
    <source>
        <dbReference type="ARBA" id="ARBA00022989"/>
    </source>
</evidence>
<dbReference type="EMBL" id="CP073078">
    <property type="protein sequence ID" value="QUD89371.1"/>
    <property type="molecule type" value="Genomic_DNA"/>
</dbReference>
<dbReference type="KEGG" id="caul:KCG34_05685"/>
<dbReference type="AlphaFoldDB" id="A0A975IXG2"/>
<evidence type="ECO:0000313" key="7">
    <source>
        <dbReference type="EMBL" id="QUD89371.1"/>
    </source>
</evidence>
<proteinExistence type="predicted"/>
<dbReference type="SUPFAM" id="SSF103473">
    <property type="entry name" value="MFS general substrate transporter"/>
    <property type="match status" value="1"/>
</dbReference>
<feature type="transmembrane region" description="Helical" evidence="5">
    <location>
        <begin position="246"/>
        <end position="272"/>
    </location>
</feature>
<name>A0A975IXG2_9CAUL</name>
<evidence type="ECO:0000256" key="1">
    <source>
        <dbReference type="ARBA" id="ARBA00004141"/>
    </source>
</evidence>
<feature type="transmembrane region" description="Helical" evidence="5">
    <location>
        <begin position="86"/>
        <end position="108"/>
    </location>
</feature>
<dbReference type="Proteomes" id="UP000676409">
    <property type="component" value="Chromosome"/>
</dbReference>
<feature type="transmembrane region" description="Helical" evidence="5">
    <location>
        <begin position="59"/>
        <end position="79"/>
    </location>
</feature>
<accession>A0A975IXG2</accession>
<dbReference type="InterPro" id="IPR011701">
    <property type="entry name" value="MFS"/>
</dbReference>
<comment type="subcellular location">
    <subcellularLocation>
        <location evidence="1">Membrane</location>
        <topology evidence="1">Multi-pass membrane protein</topology>
    </subcellularLocation>
</comment>
<dbReference type="Pfam" id="PF07690">
    <property type="entry name" value="MFS_1"/>
    <property type="match status" value="1"/>
</dbReference>
<dbReference type="GO" id="GO:0022857">
    <property type="term" value="F:transmembrane transporter activity"/>
    <property type="evidence" value="ECO:0007669"/>
    <property type="project" value="InterPro"/>
</dbReference>
<keyword evidence="8" id="KW-1185">Reference proteome</keyword>
<evidence type="ECO:0000256" key="5">
    <source>
        <dbReference type="SAM" id="Phobius"/>
    </source>
</evidence>
<keyword evidence="4 5" id="KW-0472">Membrane</keyword>
<feature type="transmembrane region" description="Helical" evidence="5">
    <location>
        <begin position="284"/>
        <end position="303"/>
    </location>
</feature>
<feature type="transmembrane region" description="Helical" evidence="5">
    <location>
        <begin position="342"/>
        <end position="363"/>
    </location>
</feature>
<feature type="transmembrane region" description="Helical" evidence="5">
    <location>
        <begin position="178"/>
        <end position="199"/>
    </location>
</feature>
<gene>
    <name evidence="7" type="ORF">KCG34_05685</name>
</gene>
<dbReference type="Gene3D" id="1.20.1250.20">
    <property type="entry name" value="MFS general substrate transporter like domains"/>
    <property type="match status" value="2"/>
</dbReference>
<dbReference type="PANTHER" id="PTHR11662:SF399">
    <property type="entry name" value="FI19708P1-RELATED"/>
    <property type="match status" value="1"/>
</dbReference>
<evidence type="ECO:0000313" key="8">
    <source>
        <dbReference type="Proteomes" id="UP000676409"/>
    </source>
</evidence>
<dbReference type="PANTHER" id="PTHR11662">
    <property type="entry name" value="SOLUTE CARRIER FAMILY 17"/>
    <property type="match status" value="1"/>
</dbReference>
<feature type="transmembrane region" description="Helical" evidence="5">
    <location>
        <begin position="315"/>
        <end position="336"/>
    </location>
</feature>
<organism evidence="7 8">
    <name type="scientific">Phenylobacterium montanum</name>
    <dbReference type="NCBI Taxonomy" id="2823693"/>
    <lineage>
        <taxon>Bacteria</taxon>
        <taxon>Pseudomonadati</taxon>
        <taxon>Pseudomonadota</taxon>
        <taxon>Alphaproteobacteria</taxon>
        <taxon>Caulobacterales</taxon>
        <taxon>Caulobacteraceae</taxon>
        <taxon>Phenylobacterium</taxon>
    </lineage>
</organism>
<dbReference type="GO" id="GO:0016020">
    <property type="term" value="C:membrane"/>
    <property type="evidence" value="ECO:0007669"/>
    <property type="project" value="UniProtKB-SubCell"/>
</dbReference>
<evidence type="ECO:0000256" key="2">
    <source>
        <dbReference type="ARBA" id="ARBA00022692"/>
    </source>
</evidence>
<feature type="transmembrane region" description="Helical" evidence="5">
    <location>
        <begin position="405"/>
        <end position="426"/>
    </location>
</feature>
<keyword evidence="3 5" id="KW-1133">Transmembrane helix</keyword>
<dbReference type="RefSeq" id="WP_211939423.1">
    <property type="nucleotide sequence ID" value="NZ_CP073078.1"/>
</dbReference>
<reference evidence="7" key="1">
    <citation type="submission" date="2021-04" db="EMBL/GenBank/DDBJ databases">
        <title>The complete genome sequence of Caulobacter sp. S6.</title>
        <authorList>
            <person name="Tang Y."/>
            <person name="Ouyang W."/>
            <person name="Liu Q."/>
            <person name="Huang B."/>
            <person name="Guo Z."/>
            <person name="Lei P."/>
        </authorList>
    </citation>
    <scope>NUCLEOTIDE SEQUENCE</scope>
    <source>
        <strain evidence="7">S6</strain>
    </source>
</reference>
<evidence type="ECO:0000259" key="6">
    <source>
        <dbReference type="PROSITE" id="PS50850"/>
    </source>
</evidence>